<proteinExistence type="predicted"/>
<reference evidence="1" key="1">
    <citation type="journal article" date="2021" name="New Phytol.">
        <title>Evolutionary innovations through gain and loss of genes in the ectomycorrhizal Boletales.</title>
        <authorList>
            <person name="Wu G."/>
            <person name="Miyauchi S."/>
            <person name="Morin E."/>
            <person name="Kuo A."/>
            <person name="Drula E."/>
            <person name="Varga T."/>
            <person name="Kohler A."/>
            <person name="Feng B."/>
            <person name="Cao Y."/>
            <person name="Lipzen A."/>
            <person name="Daum C."/>
            <person name="Hundley H."/>
            <person name="Pangilinan J."/>
            <person name="Johnson J."/>
            <person name="Barry K."/>
            <person name="LaButti K."/>
            <person name="Ng V."/>
            <person name="Ahrendt S."/>
            <person name="Min B."/>
            <person name="Choi I.G."/>
            <person name="Park H."/>
            <person name="Plett J.M."/>
            <person name="Magnuson J."/>
            <person name="Spatafora J.W."/>
            <person name="Nagy L.G."/>
            <person name="Henrissat B."/>
            <person name="Grigoriev I.V."/>
            <person name="Yang Z.L."/>
            <person name="Xu J."/>
            <person name="Martin F.M."/>
        </authorList>
    </citation>
    <scope>NUCLEOTIDE SEQUENCE</scope>
    <source>
        <strain evidence="1">KKN 215</strain>
    </source>
</reference>
<name>A0A8K0UV36_9AGAR</name>
<accession>A0A8K0UV36</accession>
<gene>
    <name evidence="1" type="ORF">BXZ70DRAFT_920734</name>
</gene>
<evidence type="ECO:0008006" key="3">
    <source>
        <dbReference type="Google" id="ProtNLM"/>
    </source>
</evidence>
<sequence>MSMPMGVWWSLHDPAISVSKVYATVGWLGSYLIQMSVEYVLPIARRPPLRTPQKVALSRIPQSGTIMRRMGYVCRHRTLWYDDGNIAITAPMADGRNRLFLLHQCTLVDHSEPLRRMIQKTEAFVQFAPEYTKIPSIELADDAADVENFIFAIYRIDKPCVNLDFDTVNGALRLAIKYEVSHLAIKLRTFYASQWPRTLEQWDVEDGFNTAGSQDTGNLPDFTADDILFQDPAAAIRLARDCRIPEILPIAFYHLSRVSRETDWFSRSGAHSSISSLTNSPTSSCSSLHSSLPAFPSFSTKWNLLTQEDHETLLRGKEGIQAFLMNVWVPAVLERCDQNCTDPLRSCQSHMHSVTSLYDTGSDLVAEKSCYLDPLRTLRRRFCTAVEQVQVRYNLCESCARSVCEVAVEARAQLWHLLPLLFGLDVDGGSGYVREMKAAVTLPAFNSVSCYASDPFMLGLQLEDSYQVF</sequence>
<keyword evidence="2" id="KW-1185">Reference proteome</keyword>
<organism evidence="1 2">
    <name type="scientific">Cristinia sonorae</name>
    <dbReference type="NCBI Taxonomy" id="1940300"/>
    <lineage>
        <taxon>Eukaryota</taxon>
        <taxon>Fungi</taxon>
        <taxon>Dikarya</taxon>
        <taxon>Basidiomycota</taxon>
        <taxon>Agaricomycotina</taxon>
        <taxon>Agaricomycetes</taxon>
        <taxon>Agaricomycetidae</taxon>
        <taxon>Agaricales</taxon>
        <taxon>Pleurotineae</taxon>
        <taxon>Stephanosporaceae</taxon>
        <taxon>Cristinia</taxon>
    </lineage>
</organism>
<comment type="caution">
    <text evidence="1">The sequence shown here is derived from an EMBL/GenBank/DDBJ whole genome shotgun (WGS) entry which is preliminary data.</text>
</comment>
<protein>
    <recommendedName>
        <fullName evidence="3">BTB domain-containing protein</fullName>
    </recommendedName>
</protein>
<evidence type="ECO:0000313" key="2">
    <source>
        <dbReference type="Proteomes" id="UP000813824"/>
    </source>
</evidence>
<evidence type="ECO:0000313" key="1">
    <source>
        <dbReference type="EMBL" id="KAH8105395.1"/>
    </source>
</evidence>
<dbReference type="OrthoDB" id="3218112at2759"/>
<dbReference type="AlphaFoldDB" id="A0A8K0UV36"/>
<dbReference type="EMBL" id="JAEVFJ010000004">
    <property type="protein sequence ID" value="KAH8105395.1"/>
    <property type="molecule type" value="Genomic_DNA"/>
</dbReference>
<dbReference type="Proteomes" id="UP000813824">
    <property type="component" value="Unassembled WGS sequence"/>
</dbReference>